<evidence type="ECO:0000313" key="2">
    <source>
        <dbReference type="EMBL" id="KAK0543940.1"/>
    </source>
</evidence>
<protein>
    <submittedName>
        <fullName evidence="2">Uncharacterized protein</fullName>
    </submittedName>
</protein>
<dbReference type="Proteomes" id="UP001176517">
    <property type="component" value="Unassembled WGS sequence"/>
</dbReference>
<evidence type="ECO:0000256" key="1">
    <source>
        <dbReference type="SAM" id="MobiDB-lite"/>
    </source>
</evidence>
<feature type="compositionally biased region" description="Polar residues" evidence="1">
    <location>
        <begin position="29"/>
        <end position="46"/>
    </location>
</feature>
<dbReference type="AlphaFoldDB" id="A0AAN6GP16"/>
<accession>A0AAN6GP16</accession>
<organism evidence="2 3">
    <name type="scientific">Tilletia horrida</name>
    <dbReference type="NCBI Taxonomy" id="155126"/>
    <lineage>
        <taxon>Eukaryota</taxon>
        <taxon>Fungi</taxon>
        <taxon>Dikarya</taxon>
        <taxon>Basidiomycota</taxon>
        <taxon>Ustilaginomycotina</taxon>
        <taxon>Exobasidiomycetes</taxon>
        <taxon>Tilletiales</taxon>
        <taxon>Tilletiaceae</taxon>
        <taxon>Tilletia</taxon>
    </lineage>
</organism>
<gene>
    <name evidence="2" type="ORF">OC846_006234</name>
</gene>
<reference evidence="2" key="1">
    <citation type="journal article" date="2023" name="PhytoFront">
        <title>Draft Genome Resources of Seven Strains of Tilletia horrida, Causal Agent of Kernel Smut of Rice.</title>
        <authorList>
            <person name="Khanal S."/>
            <person name="Antony Babu S."/>
            <person name="Zhou X.G."/>
        </authorList>
    </citation>
    <scope>NUCLEOTIDE SEQUENCE</scope>
    <source>
        <strain evidence="2">TX6</strain>
    </source>
</reference>
<proteinExistence type="predicted"/>
<sequence length="716" mass="79242">MATNSQKRVQNISPTTIRTDPAAIKPNAGASSGVNSNVAPVSSTGTNVIRRNRRLIHVASSVRAPDANSPISEWSLLPEGILPGEVQAPSEPKPESKTEKKAEEVQLGNLIHFPKHFVQQTHEFEYAQFFARDGKKIAFEDRHIMTVKANYRHWTFAYTDKNGTKGTGTIFVQGDDFAVWQKFSAKIRVVSDGEKDHDYIKVDDDFQYGQNKDGSMRFLVFHDKRNTPYQHRFRSGKAWKFMQWAHKRPIKYLDFLYGFVDESGDALGQEILKNALEIGKDAAGGLLTFLPYAYHGDPLRDFNAGEPLWFDPTREAVDYNDAIKVDFSKESTPVFVGDSSAPGRSSNAFLFLRPSALSHLKAKLKDGTFTVDENFHFDQLNGIPAQRIIVYEPEGSVYPTSCFSYALNRLSWDQNNVENAAAAAENARRIANEAKEVATRALEAAKRAGKNDLAATDAAEAAAEASEARELEATIAQKKFAKADKEAKAVIQAREARKAKAQKTAKVGPAPSPTVPTEAEQLRTVATHVVHEKAEPLPLFQPGGVRVGDTIKVARPAAFTKLAISDDTDSTDYVVLDFENTDPHRKPTSHVLVEEALVEKFLGLRDDKDVLKVEPHFKLYNWKFKDSERIIVYREGKSYGQAVYLTALKTHLHAQAEANPAGEGQKPKDARQNANFTQSRPIIAGSNPGTLLGKSPLKKGLPSQMVREGIPTGNQS</sequence>
<comment type="caution">
    <text evidence="2">The sequence shown here is derived from an EMBL/GenBank/DDBJ whole genome shotgun (WGS) entry which is preliminary data.</text>
</comment>
<dbReference type="EMBL" id="JAPDMZ010000314">
    <property type="protein sequence ID" value="KAK0543940.1"/>
    <property type="molecule type" value="Genomic_DNA"/>
</dbReference>
<feature type="region of interest" description="Disordered" evidence="1">
    <location>
        <begin position="657"/>
        <end position="716"/>
    </location>
</feature>
<feature type="compositionally biased region" description="Polar residues" evidence="1">
    <location>
        <begin position="1"/>
        <end position="18"/>
    </location>
</feature>
<name>A0AAN6GP16_9BASI</name>
<feature type="region of interest" description="Disordered" evidence="1">
    <location>
        <begin position="1"/>
        <end position="46"/>
    </location>
</feature>
<keyword evidence="3" id="KW-1185">Reference proteome</keyword>
<evidence type="ECO:0000313" key="3">
    <source>
        <dbReference type="Proteomes" id="UP001176517"/>
    </source>
</evidence>
<feature type="compositionally biased region" description="Low complexity" evidence="1">
    <location>
        <begin position="688"/>
        <end position="703"/>
    </location>
</feature>